<keyword evidence="2" id="KW-1185">Reference proteome</keyword>
<evidence type="ECO:0000313" key="1">
    <source>
        <dbReference type="EMBL" id="KAI4321900.1"/>
    </source>
</evidence>
<organism evidence="1 2">
    <name type="scientific">Melastoma candidum</name>
    <dbReference type="NCBI Taxonomy" id="119954"/>
    <lineage>
        <taxon>Eukaryota</taxon>
        <taxon>Viridiplantae</taxon>
        <taxon>Streptophyta</taxon>
        <taxon>Embryophyta</taxon>
        <taxon>Tracheophyta</taxon>
        <taxon>Spermatophyta</taxon>
        <taxon>Magnoliopsida</taxon>
        <taxon>eudicotyledons</taxon>
        <taxon>Gunneridae</taxon>
        <taxon>Pentapetalae</taxon>
        <taxon>rosids</taxon>
        <taxon>malvids</taxon>
        <taxon>Myrtales</taxon>
        <taxon>Melastomataceae</taxon>
        <taxon>Melastomatoideae</taxon>
        <taxon>Melastomateae</taxon>
        <taxon>Melastoma</taxon>
    </lineage>
</organism>
<dbReference type="Proteomes" id="UP001057402">
    <property type="component" value="Chromosome 10"/>
</dbReference>
<accession>A0ACB9MDP5</accession>
<sequence>MRKCCDLCGRSQARVHCESDQASLCWACDLKVHAANFLVEKHVRVLLCGSCSAHTPWKASGACLGSAATICEVCFRHRESGVGVLCGEEGRGGVDRDAHDEGRDDEEGGEDDVEDEDANELDDEEDGENQVVPLAFDSPPPVDVSSSTGEIGDDFGDVCESRMDGTHQIVHPDLAEQELCHSHASSAQNAWVTASSNPSSYRPAKRQRRIDEPIRNGQHLCSDGQEEGPSN</sequence>
<dbReference type="EMBL" id="CM042889">
    <property type="protein sequence ID" value="KAI4321900.1"/>
    <property type="molecule type" value="Genomic_DNA"/>
</dbReference>
<name>A0ACB9MDP5_9MYRT</name>
<evidence type="ECO:0000313" key="2">
    <source>
        <dbReference type="Proteomes" id="UP001057402"/>
    </source>
</evidence>
<gene>
    <name evidence="1" type="ORF">MLD38_035227</name>
</gene>
<protein>
    <submittedName>
        <fullName evidence="1">Uncharacterized protein</fullName>
    </submittedName>
</protein>
<comment type="caution">
    <text evidence="1">The sequence shown here is derived from an EMBL/GenBank/DDBJ whole genome shotgun (WGS) entry which is preliminary data.</text>
</comment>
<reference evidence="2" key="1">
    <citation type="journal article" date="2023" name="Front. Plant Sci.">
        <title>Chromosomal-level genome assembly of Melastoma candidum provides insights into trichome evolution.</title>
        <authorList>
            <person name="Zhong Y."/>
            <person name="Wu W."/>
            <person name="Sun C."/>
            <person name="Zou P."/>
            <person name="Liu Y."/>
            <person name="Dai S."/>
            <person name="Zhou R."/>
        </authorList>
    </citation>
    <scope>NUCLEOTIDE SEQUENCE [LARGE SCALE GENOMIC DNA]</scope>
</reference>
<proteinExistence type="predicted"/>